<feature type="compositionally biased region" description="Basic and acidic residues" evidence="1">
    <location>
        <begin position="1"/>
        <end position="19"/>
    </location>
</feature>
<evidence type="ECO:0000256" key="1">
    <source>
        <dbReference type="SAM" id="MobiDB-lite"/>
    </source>
</evidence>
<gene>
    <name evidence="2" type="ORF">g.127265</name>
</gene>
<sequence>GAGLRRPGEDEGPHQRVGDLDGPGVVGGAGGVQAGEVPGVGRGVVGGGVRVHPLRVRQAAVPRGGHGPEGGGAGAGGTGAVLRVGEGWGWRGGHGGRVQDDHAQGPPPGSPVQAQGGHGTSPVPALSLFVLVLFNPSCTLFRERERER</sequence>
<organism evidence="2">
    <name type="scientific">Anthurium amnicola</name>
    <dbReference type="NCBI Taxonomy" id="1678845"/>
    <lineage>
        <taxon>Eukaryota</taxon>
        <taxon>Viridiplantae</taxon>
        <taxon>Streptophyta</taxon>
        <taxon>Embryophyta</taxon>
        <taxon>Tracheophyta</taxon>
        <taxon>Spermatophyta</taxon>
        <taxon>Magnoliopsida</taxon>
        <taxon>Liliopsida</taxon>
        <taxon>Araceae</taxon>
        <taxon>Pothoideae</taxon>
        <taxon>Potheae</taxon>
        <taxon>Anthurium</taxon>
    </lineage>
</organism>
<evidence type="ECO:0000313" key="2">
    <source>
        <dbReference type="EMBL" id="JAT61555.1"/>
    </source>
</evidence>
<feature type="compositionally biased region" description="Gly residues" evidence="1">
    <location>
        <begin position="64"/>
        <end position="79"/>
    </location>
</feature>
<dbReference type="AlphaFoldDB" id="A0A1D1Z3Q9"/>
<feature type="compositionally biased region" description="Gly residues" evidence="1">
    <location>
        <begin position="86"/>
        <end position="96"/>
    </location>
</feature>
<feature type="non-terminal residue" evidence="2">
    <location>
        <position position="1"/>
    </location>
</feature>
<feature type="region of interest" description="Disordered" evidence="1">
    <location>
        <begin position="1"/>
        <end position="120"/>
    </location>
</feature>
<accession>A0A1D1Z3Q9</accession>
<dbReference type="EMBL" id="GDJX01006381">
    <property type="protein sequence ID" value="JAT61555.1"/>
    <property type="molecule type" value="Transcribed_RNA"/>
</dbReference>
<protein>
    <submittedName>
        <fullName evidence="2">Uncharacterized protein</fullName>
    </submittedName>
</protein>
<name>A0A1D1Z3Q9_9ARAE</name>
<feature type="non-terminal residue" evidence="2">
    <location>
        <position position="148"/>
    </location>
</feature>
<reference evidence="2" key="1">
    <citation type="submission" date="2015-07" db="EMBL/GenBank/DDBJ databases">
        <title>Transcriptome Assembly of Anthurium amnicola.</title>
        <authorList>
            <person name="Suzuki J."/>
        </authorList>
    </citation>
    <scope>NUCLEOTIDE SEQUENCE</scope>
</reference>
<proteinExistence type="predicted"/>
<feature type="compositionally biased region" description="Gly residues" evidence="1">
    <location>
        <begin position="24"/>
        <end position="49"/>
    </location>
</feature>